<dbReference type="PANTHER" id="PTHR46426">
    <property type="entry name" value="PROTEIN DISULFIDE-ISOMERASE TMX3"/>
    <property type="match status" value="1"/>
</dbReference>
<dbReference type="InterPro" id="IPR052250">
    <property type="entry name" value="PDI_TMX3"/>
</dbReference>
<dbReference type="OrthoDB" id="74910at2759"/>
<reference evidence="9" key="1">
    <citation type="submission" date="2016-06" db="UniProtKB">
        <authorList>
            <consortium name="WormBaseParasite"/>
        </authorList>
    </citation>
    <scope>IDENTIFICATION</scope>
</reference>
<evidence type="ECO:0000313" key="7">
    <source>
        <dbReference type="EMBL" id="VDP79660.1"/>
    </source>
</evidence>
<dbReference type="GO" id="GO:0016020">
    <property type="term" value="C:membrane"/>
    <property type="evidence" value="ECO:0007669"/>
    <property type="project" value="UniProtKB-SubCell"/>
</dbReference>
<keyword evidence="4 6" id="KW-0472">Membrane</keyword>
<dbReference type="EMBL" id="UZAN01043950">
    <property type="protein sequence ID" value="VDP79660.1"/>
    <property type="molecule type" value="Genomic_DNA"/>
</dbReference>
<evidence type="ECO:0000256" key="6">
    <source>
        <dbReference type="SAM" id="Phobius"/>
    </source>
</evidence>
<keyword evidence="3 6" id="KW-1133">Transmembrane helix</keyword>
<evidence type="ECO:0000256" key="4">
    <source>
        <dbReference type="ARBA" id="ARBA00023136"/>
    </source>
</evidence>
<evidence type="ECO:0000256" key="3">
    <source>
        <dbReference type="ARBA" id="ARBA00022989"/>
    </source>
</evidence>
<evidence type="ECO:0000313" key="9">
    <source>
        <dbReference type="WBParaSite" id="ECPE_0000692101-mRNA-1"/>
    </source>
</evidence>
<evidence type="ECO:0000256" key="1">
    <source>
        <dbReference type="ARBA" id="ARBA00004167"/>
    </source>
</evidence>
<name>A0A183AIX2_9TREM</name>
<proteinExistence type="predicted"/>
<reference evidence="7 8" key="2">
    <citation type="submission" date="2018-11" db="EMBL/GenBank/DDBJ databases">
        <authorList>
            <consortium name="Pathogen Informatics"/>
        </authorList>
    </citation>
    <scope>NUCLEOTIDE SEQUENCE [LARGE SCALE GENOMIC DNA]</scope>
    <source>
        <strain evidence="7 8">Egypt</strain>
    </source>
</reference>
<feature type="compositionally biased region" description="Acidic residues" evidence="5">
    <location>
        <begin position="281"/>
        <end position="290"/>
    </location>
</feature>
<feature type="compositionally biased region" description="Basic residues" evidence="5">
    <location>
        <begin position="295"/>
        <end position="306"/>
    </location>
</feature>
<evidence type="ECO:0000313" key="8">
    <source>
        <dbReference type="Proteomes" id="UP000272942"/>
    </source>
</evidence>
<protein>
    <submittedName>
        <fullName evidence="9">UBX domain-containing protein</fullName>
    </submittedName>
</protein>
<accession>A0A183AIX2</accession>
<evidence type="ECO:0000256" key="2">
    <source>
        <dbReference type="ARBA" id="ARBA00022692"/>
    </source>
</evidence>
<organism evidence="9">
    <name type="scientific">Echinostoma caproni</name>
    <dbReference type="NCBI Taxonomy" id="27848"/>
    <lineage>
        <taxon>Eukaryota</taxon>
        <taxon>Metazoa</taxon>
        <taxon>Spiralia</taxon>
        <taxon>Lophotrochozoa</taxon>
        <taxon>Platyhelminthes</taxon>
        <taxon>Trematoda</taxon>
        <taxon>Digenea</taxon>
        <taxon>Plagiorchiida</taxon>
        <taxon>Echinostomata</taxon>
        <taxon>Echinostomatoidea</taxon>
        <taxon>Echinostomatidae</taxon>
        <taxon>Echinostoma</taxon>
    </lineage>
</organism>
<gene>
    <name evidence="7" type="ORF">ECPE_LOCUS6907</name>
</gene>
<keyword evidence="2 6" id="KW-0812">Transmembrane</keyword>
<dbReference type="AlphaFoldDB" id="A0A183AIX2"/>
<sequence>MDYLFQKYAHMLEQAEKPHRGVIVFKDADGVVFPGPSKSDSSETVTIAVMERCLREWILRERYPIYMEAHVADLWEIGATDMALKQSQSGDNADGESSESTTDEVTAFPYRLVALFLLNPPQSNDDLSHQFKEFGRNIAHKRIPELVKHFQFAWTDQSLDILSNLAMVSLVAPSLIVVDPVTRVIYLNPNQTTVNGLFSLESKVVFSYLLAVVDGRVPEFVRTSPIVALLVFGIPTMFLGCVGYLCCCLDERYDDTDLHTRDLPTMDEAHAIAEESNVPNESDEPEDDESARDRIRLRHATRSPKRAAREVTELGPVISKEEVEARRAAYQEWKKSK</sequence>
<evidence type="ECO:0000256" key="5">
    <source>
        <dbReference type="SAM" id="MobiDB-lite"/>
    </source>
</evidence>
<dbReference type="PANTHER" id="PTHR46426:SF1">
    <property type="entry name" value="PROTEIN DISULFIDE-ISOMERASE TMX3"/>
    <property type="match status" value="1"/>
</dbReference>
<dbReference type="GO" id="GO:0005783">
    <property type="term" value="C:endoplasmic reticulum"/>
    <property type="evidence" value="ECO:0007669"/>
    <property type="project" value="TreeGrafter"/>
</dbReference>
<keyword evidence="8" id="KW-1185">Reference proteome</keyword>
<comment type="subcellular location">
    <subcellularLocation>
        <location evidence="1">Membrane</location>
        <topology evidence="1">Single-pass membrane protein</topology>
    </subcellularLocation>
</comment>
<dbReference type="WBParaSite" id="ECPE_0000692101-mRNA-1">
    <property type="protein sequence ID" value="ECPE_0000692101-mRNA-1"/>
    <property type="gene ID" value="ECPE_0000692101"/>
</dbReference>
<feature type="transmembrane region" description="Helical" evidence="6">
    <location>
        <begin position="226"/>
        <end position="245"/>
    </location>
</feature>
<dbReference type="Proteomes" id="UP000272942">
    <property type="component" value="Unassembled WGS sequence"/>
</dbReference>
<feature type="region of interest" description="Disordered" evidence="5">
    <location>
        <begin position="273"/>
        <end position="311"/>
    </location>
</feature>